<evidence type="ECO:0000256" key="7">
    <source>
        <dbReference type="SAM" id="Phobius"/>
    </source>
</evidence>
<reference evidence="9 10" key="1">
    <citation type="submission" date="2019-07" db="EMBL/GenBank/DDBJ databases">
        <title>Whole genome shotgun sequence of Cellulomonas xylanilytica NBRC 101102.</title>
        <authorList>
            <person name="Hosoyama A."/>
            <person name="Uohara A."/>
            <person name="Ohji S."/>
            <person name="Ichikawa N."/>
        </authorList>
    </citation>
    <scope>NUCLEOTIDE SEQUENCE [LARGE SCALE GENOMIC DNA]</scope>
    <source>
        <strain evidence="9 10">NBRC 101102</strain>
    </source>
</reference>
<dbReference type="RefSeq" id="WP_146929828.1">
    <property type="nucleotide sequence ID" value="NZ_BJUB01000012.1"/>
</dbReference>
<dbReference type="InterPro" id="IPR051791">
    <property type="entry name" value="Pra-immunoreactive"/>
</dbReference>
<evidence type="ECO:0000256" key="5">
    <source>
        <dbReference type="ARBA" id="ARBA00023136"/>
    </source>
</evidence>
<protein>
    <recommendedName>
        <fullName evidence="8">RDD domain-containing protein</fullName>
    </recommendedName>
</protein>
<dbReference type="Proteomes" id="UP000321118">
    <property type="component" value="Unassembled WGS sequence"/>
</dbReference>
<keyword evidence="10" id="KW-1185">Reference proteome</keyword>
<keyword evidence="3 7" id="KW-0812">Transmembrane</keyword>
<feature type="domain" description="RDD" evidence="8">
    <location>
        <begin position="125"/>
        <end position="261"/>
    </location>
</feature>
<dbReference type="EMBL" id="BJUB01000012">
    <property type="protein sequence ID" value="GEK22934.1"/>
    <property type="molecule type" value="Genomic_DNA"/>
</dbReference>
<accession>A0A510V7W2</accession>
<name>A0A510V7W2_9CELL</name>
<sequence>MSTQDPYSQRPAASWTPGAPDPSGQDAASPFTQPSPPPYGQPAYGEPAYGQPAYGQPAYGQPAYGQPAYGQPAYGQPTPAYAPAAAAAPAYGTPPPFGAPAYGAPVYGVPTYADRGYPGFGVFTYASWGQRVGAYLLDSLALLPYLIGLAYMSATSQPGFDRYGYPTDQPTAIGSLVALVGVTASLALWGWNRWVHAGRTGQSWGKKVVGLTLQGDVTGAPIGVGMAFLRDLAHYVDGILYIGYLMPLWDGKRQTLSDKIVKSVVVR</sequence>
<evidence type="ECO:0000256" key="4">
    <source>
        <dbReference type="ARBA" id="ARBA00022989"/>
    </source>
</evidence>
<dbReference type="AlphaFoldDB" id="A0A510V7W2"/>
<dbReference type="PANTHER" id="PTHR36115:SF6">
    <property type="entry name" value="PROLINE-RICH ANTIGEN HOMOLOG"/>
    <property type="match status" value="1"/>
</dbReference>
<evidence type="ECO:0000313" key="10">
    <source>
        <dbReference type="Proteomes" id="UP000321118"/>
    </source>
</evidence>
<evidence type="ECO:0000256" key="6">
    <source>
        <dbReference type="SAM" id="MobiDB-lite"/>
    </source>
</evidence>
<dbReference type="GO" id="GO:0005886">
    <property type="term" value="C:plasma membrane"/>
    <property type="evidence" value="ECO:0007669"/>
    <property type="project" value="UniProtKB-SubCell"/>
</dbReference>
<comment type="subcellular location">
    <subcellularLocation>
        <location evidence="1">Cell membrane</location>
        <topology evidence="1">Multi-pass membrane protein</topology>
    </subcellularLocation>
</comment>
<evidence type="ECO:0000256" key="2">
    <source>
        <dbReference type="ARBA" id="ARBA00022475"/>
    </source>
</evidence>
<evidence type="ECO:0000313" key="9">
    <source>
        <dbReference type="EMBL" id="GEK22934.1"/>
    </source>
</evidence>
<proteinExistence type="predicted"/>
<dbReference type="OrthoDB" id="9793824at2"/>
<dbReference type="Pfam" id="PF06271">
    <property type="entry name" value="RDD"/>
    <property type="match status" value="1"/>
</dbReference>
<feature type="transmembrane region" description="Helical" evidence="7">
    <location>
        <begin position="172"/>
        <end position="191"/>
    </location>
</feature>
<dbReference type="PANTHER" id="PTHR36115">
    <property type="entry name" value="PROLINE-RICH ANTIGEN HOMOLOG-RELATED"/>
    <property type="match status" value="1"/>
</dbReference>
<evidence type="ECO:0000259" key="8">
    <source>
        <dbReference type="Pfam" id="PF06271"/>
    </source>
</evidence>
<feature type="region of interest" description="Disordered" evidence="6">
    <location>
        <begin position="1"/>
        <end position="56"/>
    </location>
</feature>
<organism evidence="9 10">
    <name type="scientific">Cellulomonas xylanilytica</name>
    <dbReference type="NCBI Taxonomy" id="233583"/>
    <lineage>
        <taxon>Bacteria</taxon>
        <taxon>Bacillati</taxon>
        <taxon>Actinomycetota</taxon>
        <taxon>Actinomycetes</taxon>
        <taxon>Micrococcales</taxon>
        <taxon>Cellulomonadaceae</taxon>
        <taxon>Cellulomonas</taxon>
    </lineage>
</organism>
<comment type="caution">
    <text evidence="9">The sequence shown here is derived from an EMBL/GenBank/DDBJ whole genome shotgun (WGS) entry which is preliminary data.</text>
</comment>
<dbReference type="InterPro" id="IPR010432">
    <property type="entry name" value="RDD"/>
</dbReference>
<keyword evidence="5 7" id="KW-0472">Membrane</keyword>
<gene>
    <name evidence="9" type="ORF">CXY01_34540</name>
</gene>
<feature type="transmembrane region" description="Helical" evidence="7">
    <location>
        <begin position="132"/>
        <end position="152"/>
    </location>
</feature>
<evidence type="ECO:0000256" key="1">
    <source>
        <dbReference type="ARBA" id="ARBA00004651"/>
    </source>
</evidence>
<evidence type="ECO:0000256" key="3">
    <source>
        <dbReference type="ARBA" id="ARBA00022692"/>
    </source>
</evidence>
<keyword evidence="2" id="KW-1003">Cell membrane</keyword>
<keyword evidence="4 7" id="KW-1133">Transmembrane helix</keyword>